<dbReference type="Proteomes" id="UP000595703">
    <property type="component" value="Chromosome"/>
</dbReference>
<keyword evidence="3" id="KW-1185">Reference proteome</keyword>
<name>A0A7U3USF0_9ACTN</name>
<reference evidence="2 3" key="4">
    <citation type="journal article" date="2020" name="Sci. Rep.">
        <title>beta-carboline chemical signals induce reveromycin production through a LuxR family regulator in Streptomyces sp. SN-593.</title>
        <authorList>
            <person name="Panthee S."/>
            <person name="Kito N."/>
            <person name="Hayashi T."/>
            <person name="Shimizu T."/>
            <person name="Ishikawa J."/>
            <person name="Hamamoto H."/>
            <person name="Osada H."/>
            <person name="Takahashi S."/>
        </authorList>
    </citation>
    <scope>NUCLEOTIDE SEQUENCE [LARGE SCALE GENOMIC DNA]</scope>
    <source>
        <strain evidence="2 3">SN-593</strain>
    </source>
</reference>
<dbReference type="Pfam" id="PF13699">
    <property type="entry name" value="eCIS_core"/>
    <property type="match status" value="1"/>
</dbReference>
<feature type="domain" description="eCIS core" evidence="1">
    <location>
        <begin position="94"/>
        <end position="165"/>
    </location>
</feature>
<evidence type="ECO:0000259" key="1">
    <source>
        <dbReference type="Pfam" id="PF13699"/>
    </source>
</evidence>
<dbReference type="KEGG" id="arev:RVR_3751"/>
<sequence>MRAHESDKTPQTAVRRKAAAREAAQPSLPAPLLPGAVVGASLLALQRTAGNAAVAGVLGQGGHVHGGSCGHRAASTPAVQRSAVEEVLRSPGAPLADPVRRDMEARIGADFSDVRLHTGIAAQRSASEIGARAYTSGNHVVLGEGGTDRHTLAHELTHVVQQRQGPVAGTDNGQGLKVSSPSDRFEREAEANATRVLAGPAPVQRATDTAASVHVGAPAVQRAVGYAKGKWSRDNLHPDRFAELLAKASGEQEGVQFVVPYRSLFKALEESSIAVEIDDETNFNGARAQFVIDDQTAQGGVLRIRPPADGEGPAKLREFAATVAHEMQHALDSITGGFKSQTPKLTMKERWICSELRAFGMEAAAALKLAMGDSYPRGSAKLSKLVGDIEGSRLSSERKHLALEFHSMDSYVHAGHSPLLAYGRPADVKASELLNRLGGYLRVYGMVQESPTNETALQWLSEKPAIVTKGLVEGIDVFHRQRPQPK</sequence>
<dbReference type="EMBL" id="AP018365">
    <property type="protein sequence ID" value="BBA97821.1"/>
    <property type="molecule type" value="Genomic_DNA"/>
</dbReference>
<proteinExistence type="predicted"/>
<organism evidence="2 3">
    <name type="scientific">Actinacidiphila reveromycinica</name>
    <dbReference type="NCBI Taxonomy" id="659352"/>
    <lineage>
        <taxon>Bacteria</taxon>
        <taxon>Bacillati</taxon>
        <taxon>Actinomycetota</taxon>
        <taxon>Actinomycetes</taxon>
        <taxon>Kitasatosporales</taxon>
        <taxon>Streptomycetaceae</taxon>
        <taxon>Actinacidiphila</taxon>
    </lineage>
</organism>
<dbReference type="RefSeq" id="WP_202234061.1">
    <property type="nucleotide sequence ID" value="NZ_AP018365.1"/>
</dbReference>
<evidence type="ECO:0000313" key="2">
    <source>
        <dbReference type="EMBL" id="BBA97821.1"/>
    </source>
</evidence>
<dbReference type="AlphaFoldDB" id="A0A7U3USF0"/>
<protein>
    <recommendedName>
        <fullName evidence="1">eCIS core domain-containing protein</fullName>
    </recommendedName>
</protein>
<evidence type="ECO:0000313" key="3">
    <source>
        <dbReference type="Proteomes" id="UP000595703"/>
    </source>
</evidence>
<reference evidence="2 3" key="3">
    <citation type="journal article" date="2011" name="Nat. Chem. Biol.">
        <title>Reveromycin A biosynthesis uses RevG and RevJ for stereospecific spiroacetal formation.</title>
        <authorList>
            <person name="Takahashi S."/>
            <person name="Toyoda A."/>
            <person name="Sekiyama Y."/>
            <person name="Takagi H."/>
            <person name="Nogawa T."/>
            <person name="Uramoto M."/>
            <person name="Suzuki R."/>
            <person name="Koshino H."/>
            <person name="Kumano T."/>
            <person name="Panthee S."/>
            <person name="Dairi T."/>
            <person name="Ishikawa J."/>
            <person name="Ikeda H."/>
            <person name="Sakaki Y."/>
            <person name="Osada H."/>
        </authorList>
    </citation>
    <scope>NUCLEOTIDE SEQUENCE [LARGE SCALE GENOMIC DNA]</scope>
    <source>
        <strain evidence="2 3">SN-593</strain>
    </source>
</reference>
<accession>A0A7U3USF0</accession>
<reference evidence="2 3" key="1">
    <citation type="journal article" date="2010" name="J. Bacteriol.">
        <title>Biochemical characterization of a novel indole prenyltransferase from Streptomyces sp. SN-593.</title>
        <authorList>
            <person name="Takahashi S."/>
            <person name="Takagi H."/>
            <person name="Toyoda A."/>
            <person name="Uramoto M."/>
            <person name="Nogawa T."/>
            <person name="Ueki M."/>
            <person name="Sakaki Y."/>
            <person name="Osada H."/>
        </authorList>
    </citation>
    <scope>NUCLEOTIDE SEQUENCE [LARGE SCALE GENOMIC DNA]</scope>
    <source>
        <strain evidence="2 3">SN-593</strain>
    </source>
</reference>
<gene>
    <name evidence="2" type="ORF">RVR_3751</name>
</gene>
<dbReference type="InterPro" id="IPR025295">
    <property type="entry name" value="eCIS_core_dom"/>
</dbReference>
<reference evidence="2 3" key="2">
    <citation type="journal article" date="2011" name="J. Antibiot.">
        <title>Furaquinocins I and J: novel polyketide isoprenoid hybrid compounds from Streptomyces reveromyceticus SN-593.</title>
        <authorList>
            <person name="Panthee S."/>
            <person name="Takahashi S."/>
            <person name="Takagi H."/>
            <person name="Nogawa T."/>
            <person name="Oowada E."/>
            <person name="Uramoto M."/>
            <person name="Osada H."/>
        </authorList>
    </citation>
    <scope>NUCLEOTIDE SEQUENCE [LARGE SCALE GENOMIC DNA]</scope>
    <source>
        <strain evidence="2 3">SN-593</strain>
    </source>
</reference>